<evidence type="ECO:0000256" key="1">
    <source>
        <dbReference type="ARBA" id="ARBA00003818"/>
    </source>
</evidence>
<protein>
    <recommendedName>
        <fullName evidence="3">Lysine N-acyltransferase MbtK</fullName>
    </recommendedName>
    <alternativeName>
        <fullName evidence="4">Mycobactin synthase protein K</fullName>
    </alternativeName>
</protein>
<sequence length="203" mass="21821">MTTSATPATSSTSARQPVHTQAVEGFGTVTLTPVDPAVDAPLLHSWVTQERARFWGMAGASVELVQEIYEDVDRRDTHHAFLVRLDGEPVALFQSYDCAEDRVSECYEVQPGDIGVHLMVGPARDGARAGFSAALISVFIAYVASLPGARRIVGEPDAGNTKALARLERSGFTLGPEVELPEIDLPEVHLPAKTARLAFLPLT</sequence>
<dbReference type="Pfam" id="PF13523">
    <property type="entry name" value="Acetyltransf_8"/>
    <property type="match status" value="1"/>
</dbReference>
<dbReference type="PANTHER" id="PTHR31438:SF1">
    <property type="entry name" value="LYSINE N-ACYLTRANSFERASE C17G9.06C-RELATED"/>
    <property type="match status" value="1"/>
</dbReference>
<dbReference type="RefSeq" id="WP_226730706.1">
    <property type="nucleotide sequence ID" value="NZ_JAJAUY010000206.1"/>
</dbReference>
<evidence type="ECO:0000313" key="7">
    <source>
        <dbReference type="Proteomes" id="UP001199054"/>
    </source>
</evidence>
<dbReference type="Proteomes" id="UP001199054">
    <property type="component" value="Unassembled WGS sequence"/>
</dbReference>
<feature type="domain" description="Acyltransferase MbtK/IucB-like conserved" evidence="5">
    <location>
        <begin position="32"/>
        <end position="80"/>
    </location>
</feature>
<evidence type="ECO:0000259" key="5">
    <source>
        <dbReference type="SMART" id="SM01006"/>
    </source>
</evidence>
<evidence type="ECO:0000256" key="2">
    <source>
        <dbReference type="ARBA" id="ARBA00005102"/>
    </source>
</evidence>
<comment type="caution">
    <text evidence="6">The sequence shown here is derived from an EMBL/GenBank/DDBJ whole genome shotgun (WGS) entry which is preliminary data.</text>
</comment>
<dbReference type="Gene3D" id="3.40.630.30">
    <property type="match status" value="1"/>
</dbReference>
<name>A0ABS8BFF4_9ACTN</name>
<accession>A0ABS8BFF4</accession>
<proteinExistence type="predicted"/>
<evidence type="ECO:0000256" key="4">
    <source>
        <dbReference type="ARBA" id="ARBA00031122"/>
    </source>
</evidence>
<dbReference type="SMART" id="SM01006">
    <property type="entry name" value="AlcB"/>
    <property type="match status" value="1"/>
</dbReference>
<dbReference type="InterPro" id="IPR016181">
    <property type="entry name" value="Acyl_CoA_acyltransferase"/>
</dbReference>
<dbReference type="EMBL" id="JAJAUY010000206">
    <property type="protein sequence ID" value="MCB5183340.1"/>
    <property type="molecule type" value="Genomic_DNA"/>
</dbReference>
<gene>
    <name evidence="6" type="ORF">LG632_28780</name>
</gene>
<dbReference type="PANTHER" id="PTHR31438">
    <property type="entry name" value="LYSINE N-ACYLTRANSFERASE C17G9.06C-RELATED"/>
    <property type="match status" value="1"/>
</dbReference>
<dbReference type="SUPFAM" id="SSF55729">
    <property type="entry name" value="Acyl-CoA N-acyltransferases (Nat)"/>
    <property type="match status" value="1"/>
</dbReference>
<reference evidence="6 7" key="1">
    <citation type="submission" date="2021-10" db="EMBL/GenBank/DDBJ databases">
        <title>Streptomyces sp. strain SMC 277, a novel streptomycete isolated from soil.</title>
        <authorList>
            <person name="Chanama M."/>
        </authorList>
    </citation>
    <scope>NUCLEOTIDE SEQUENCE [LARGE SCALE GENOMIC DNA]</scope>
    <source>
        <strain evidence="6 7">SMC 277</strain>
    </source>
</reference>
<evidence type="ECO:0000313" key="6">
    <source>
        <dbReference type="EMBL" id="MCB5183340.1"/>
    </source>
</evidence>
<evidence type="ECO:0000256" key="3">
    <source>
        <dbReference type="ARBA" id="ARBA00020586"/>
    </source>
</evidence>
<comment type="function">
    <text evidence="1">Acyltransferase required for the direct transfer of medium- to long-chain fatty acyl moieties from a carrier protein (MbtL) on to the epsilon-amino group of lysine residue in the mycobactin core.</text>
</comment>
<keyword evidence="7" id="KW-1185">Reference proteome</keyword>
<comment type="pathway">
    <text evidence="2">Siderophore biosynthesis; mycobactin biosynthesis.</text>
</comment>
<dbReference type="InterPro" id="IPR019432">
    <property type="entry name" value="Acyltransferase_MbtK/IucB-like"/>
</dbReference>
<organism evidence="6 7">
    <name type="scientific">Streptomyces antimicrobicus</name>
    <dbReference type="NCBI Taxonomy" id="2883108"/>
    <lineage>
        <taxon>Bacteria</taxon>
        <taxon>Bacillati</taxon>
        <taxon>Actinomycetota</taxon>
        <taxon>Actinomycetes</taxon>
        <taxon>Kitasatosporales</taxon>
        <taxon>Streptomycetaceae</taxon>
        <taxon>Streptomyces</taxon>
    </lineage>
</organism>